<sequence>MKKINFKIALGLITTAPVMLAFSCTNSSTDKPKLTGDNAKISEEWAKFTHIIGQIESRLGKTETEFNQKNKAFSLFVSKFQSLQRDLISSLQKVTNPLLNSDKFLTDNEQNSFSNLQKQIYRDWLITQKGLKWVQNSENIIEDSLIQTKSTIAKLRTQTSANAIYTFNQYMLQLGNKRFKDQEMQAKLKSLKLFINSYIFDMDKLTEEQSDNLDNENNHKANNHSHTHSHAFVNISLNAINQNTEFLTKLADLIKIKNKINAIDNDLKRKFYTENLYKNLNLDISGLEDILKNAKEELFEIKSLATQLHDILDSMIKVVNPL</sequence>
<evidence type="ECO:0000313" key="2">
    <source>
        <dbReference type="EMBL" id="AIA29524.1"/>
    </source>
</evidence>
<dbReference type="NCBIfam" id="NF045961">
    <property type="entry name" value="MAG5150_fam_LP"/>
    <property type="match status" value="1"/>
</dbReference>
<organism evidence="2 3">
    <name type="scientific">Mycoplasmopsis californica</name>
    <dbReference type="NCBI Taxonomy" id="2113"/>
    <lineage>
        <taxon>Bacteria</taxon>
        <taxon>Bacillati</taxon>
        <taxon>Mycoplasmatota</taxon>
        <taxon>Mycoplasmoidales</taxon>
        <taxon>Metamycoplasmataceae</taxon>
        <taxon>Mycoplasmopsis</taxon>
    </lineage>
</organism>
<evidence type="ECO:0000313" key="3">
    <source>
        <dbReference type="Proteomes" id="UP000027088"/>
    </source>
</evidence>
<dbReference type="EMBL" id="CP007521">
    <property type="protein sequence ID" value="AIA29524.1"/>
    <property type="molecule type" value="Genomic_DNA"/>
</dbReference>
<feature type="signal peptide" evidence="1">
    <location>
        <begin position="1"/>
        <end position="21"/>
    </location>
</feature>
<dbReference type="Proteomes" id="UP000027088">
    <property type="component" value="Chromosome"/>
</dbReference>
<keyword evidence="3" id="KW-1185">Reference proteome</keyword>
<protein>
    <submittedName>
        <fullName evidence="2">Putative lipoprotein</fullName>
    </submittedName>
</protein>
<gene>
    <name evidence="2" type="ORF">MCFN_01915</name>
</gene>
<proteinExistence type="predicted"/>
<dbReference type="KEGG" id="mcr:MCFN_01915"/>
<dbReference type="AlphaFoldDB" id="A0A059XLW3"/>
<keyword evidence="1" id="KW-0732">Signal</keyword>
<dbReference type="PROSITE" id="PS51257">
    <property type="entry name" value="PROKAR_LIPOPROTEIN"/>
    <property type="match status" value="1"/>
</dbReference>
<name>A0A059XLW3_9BACT</name>
<dbReference type="RefSeq" id="WP_038561733.1">
    <property type="nucleotide sequence ID" value="NZ_CP007521.1"/>
</dbReference>
<evidence type="ECO:0000256" key="1">
    <source>
        <dbReference type="SAM" id="SignalP"/>
    </source>
</evidence>
<reference evidence="2 3" key="1">
    <citation type="journal article" date="2014" name="Genome Announc.">
        <title>Complete Genome Sequence of the Bovine Mastitis Pathogen Mycoplasma californicum Strain ST-6T (ATCC 33461T).</title>
        <authorList>
            <person name="Calcutt M.J."/>
            <person name="Foecking M.F."/>
            <person name="Fox L.K."/>
        </authorList>
    </citation>
    <scope>NUCLEOTIDE SEQUENCE [LARGE SCALE GENOMIC DNA]</scope>
    <source>
        <strain evidence="2 3">ST-6</strain>
    </source>
</reference>
<dbReference type="eggNOG" id="ENOG5031ZCP">
    <property type="taxonomic scope" value="Bacteria"/>
</dbReference>
<accession>A0A059XLW3</accession>
<keyword evidence="2" id="KW-0449">Lipoprotein</keyword>
<feature type="chain" id="PRO_5001581754" evidence="1">
    <location>
        <begin position="22"/>
        <end position="322"/>
    </location>
</feature>